<dbReference type="InParanoid" id="A0A369IZV4"/>
<dbReference type="EMBL" id="LUEZ02000184">
    <property type="protein sequence ID" value="RDB15288.1"/>
    <property type="molecule type" value="Genomic_DNA"/>
</dbReference>
<dbReference type="AlphaFoldDB" id="A0A369IZV4"/>
<keyword evidence="2" id="KW-1185">Reference proteome</keyword>
<protein>
    <submittedName>
        <fullName evidence="1">Uncharacterized protein</fullName>
    </submittedName>
</protein>
<evidence type="ECO:0000313" key="2">
    <source>
        <dbReference type="Proteomes" id="UP000076154"/>
    </source>
</evidence>
<dbReference type="Proteomes" id="UP000076154">
    <property type="component" value="Unassembled WGS sequence"/>
</dbReference>
<evidence type="ECO:0000313" key="1">
    <source>
        <dbReference type="EMBL" id="RDB15288.1"/>
    </source>
</evidence>
<accession>A0A369IZV4</accession>
<gene>
    <name evidence="1" type="ORF">Hypma_004692</name>
</gene>
<feature type="non-terminal residue" evidence="1">
    <location>
        <position position="64"/>
    </location>
</feature>
<organism evidence="1 2">
    <name type="scientific">Hypsizygus marmoreus</name>
    <name type="common">White beech mushroom</name>
    <name type="synonym">Agaricus marmoreus</name>
    <dbReference type="NCBI Taxonomy" id="39966"/>
    <lineage>
        <taxon>Eukaryota</taxon>
        <taxon>Fungi</taxon>
        <taxon>Dikarya</taxon>
        <taxon>Basidiomycota</taxon>
        <taxon>Agaricomycotina</taxon>
        <taxon>Agaricomycetes</taxon>
        <taxon>Agaricomycetidae</taxon>
        <taxon>Agaricales</taxon>
        <taxon>Tricholomatineae</taxon>
        <taxon>Lyophyllaceae</taxon>
        <taxon>Hypsizygus</taxon>
    </lineage>
</organism>
<reference evidence="1" key="1">
    <citation type="submission" date="2018-04" db="EMBL/GenBank/DDBJ databases">
        <title>Whole genome sequencing of Hypsizygus marmoreus.</title>
        <authorList>
            <person name="Choi I.-G."/>
            <person name="Min B."/>
            <person name="Kim J.-G."/>
            <person name="Kim S."/>
            <person name="Oh Y.-L."/>
            <person name="Kong W.-S."/>
            <person name="Park H."/>
            <person name="Jeong J."/>
            <person name="Song E.-S."/>
        </authorList>
    </citation>
    <scope>NUCLEOTIDE SEQUENCE [LARGE SCALE GENOMIC DNA]</scope>
    <source>
        <strain evidence="1">51987-8</strain>
    </source>
</reference>
<comment type="caution">
    <text evidence="1">The sequence shown here is derived from an EMBL/GenBank/DDBJ whole genome shotgun (WGS) entry which is preliminary data.</text>
</comment>
<sequence length="64" mass="7476">MPRRPSSNTDLDRKILWMYTLENYRKNLATLPPKVQEQYRSNAVRLLLGIELMPISTSMATKHS</sequence>
<proteinExistence type="predicted"/>
<name>A0A369IZV4_HYPMA</name>